<dbReference type="GO" id="GO:0005524">
    <property type="term" value="F:ATP binding"/>
    <property type="evidence" value="ECO:0007669"/>
    <property type="project" value="UniProtKB-KW"/>
</dbReference>
<dbReference type="Pfam" id="PF07714">
    <property type="entry name" value="PK_Tyr_Ser-Thr"/>
    <property type="match status" value="1"/>
</dbReference>
<evidence type="ECO:0000259" key="3">
    <source>
        <dbReference type="PROSITE" id="PS50011"/>
    </source>
</evidence>
<keyword evidence="4" id="KW-0808">Transferase</keyword>
<dbReference type="PANTHER" id="PTHR44329">
    <property type="entry name" value="SERINE/THREONINE-PROTEIN KINASE TNNI3K-RELATED"/>
    <property type="match status" value="1"/>
</dbReference>
<dbReference type="GO" id="GO:0097527">
    <property type="term" value="P:necroptotic signaling pathway"/>
    <property type="evidence" value="ECO:0007669"/>
    <property type="project" value="TreeGrafter"/>
</dbReference>
<evidence type="ECO:0000313" key="4">
    <source>
        <dbReference type="EMBL" id="XBH23807.1"/>
    </source>
</evidence>
<keyword evidence="1" id="KW-0547">Nucleotide-binding</keyword>
<dbReference type="PANTHER" id="PTHR44329:SF298">
    <property type="entry name" value="MIXED LINEAGE KINASE DOMAIN-LIKE PROTEIN"/>
    <property type="match status" value="1"/>
</dbReference>
<proteinExistence type="predicted"/>
<accession>A0AAU7E209</accession>
<reference evidence="4" key="1">
    <citation type="journal article" date="2024" name="Microbiome">
        <title>Substantial viral diversity in bats and rodents from East Africa: insights into evolution, recombination, and cocirculation.</title>
        <authorList>
            <person name="Wang D."/>
            <person name="Yang X."/>
            <person name="Ren Z."/>
            <person name="Hu B."/>
            <person name="Zhao H."/>
            <person name="Yang K."/>
            <person name="Shi P."/>
            <person name="Zhang Z."/>
            <person name="Feng Q."/>
            <person name="Nawenja C.V."/>
            <person name="Obanda V."/>
            <person name="Robert K."/>
            <person name="Nalikka B."/>
            <person name="Waruhiu C.N."/>
            <person name="Ochola G.O."/>
            <person name="Onyuok S.O."/>
            <person name="Ochieng H."/>
            <person name="Li B."/>
            <person name="Zhu Y."/>
            <person name="Si H."/>
            <person name="Yin J."/>
            <person name="Kristiansen K."/>
            <person name="Jin X."/>
            <person name="Xu X."/>
            <person name="Xiao M."/>
            <person name="Agwanda B."/>
            <person name="Ommeh S."/>
            <person name="Li J."/>
            <person name="Shi Z.L."/>
        </authorList>
    </citation>
    <scope>NUCLEOTIDE SEQUENCE</scope>
    <source>
        <strain evidence="4">1A/Uganda/UGR70/2019</strain>
    </source>
</reference>
<sequence length="346" mass="39164">MDAARPADSSAFEFIGDWRMPSTVVVAATLFDEVRLGRCTPSRQSCGIKMLCKVCKRVPITRSALIARGIKERLAEIRDMRVRNAVAIFYFGIGWKNRTEPVFVIVVEHCSNRTLREFLDTRARVYTVTTLKLMLGVAAAMLQVHSLLPARAYGAVTSSNFFVTETLAVKISLFPLIDPGGYLTTEQRAFKSARVDPFCYVAPERMRDAELPRTLQTDMYATGIVLWEILTGRDPFHMLKREVIIQHVTNRHREPVRHCLLPVTMHAVKAKLARILNACRRHNPARRLTAPGLVETLLDAMEPTIRDDAVWASLIRETGLTMRDVRCVHLTNAFCPVMREFNRGTP</sequence>
<dbReference type="Gene3D" id="1.10.510.10">
    <property type="entry name" value="Transferase(Phosphotransferase) domain 1"/>
    <property type="match status" value="1"/>
</dbReference>
<dbReference type="SUPFAM" id="SSF56112">
    <property type="entry name" value="Protein kinase-like (PK-like)"/>
    <property type="match status" value="1"/>
</dbReference>
<protein>
    <submittedName>
        <fullName evidence="4">Tyrosine protein kinase-like protein</fullName>
    </submittedName>
</protein>
<organism evidence="4">
    <name type="scientific">Rousettus bat poxvirus</name>
    <dbReference type="NCBI Taxonomy" id="3141933"/>
    <lineage>
        <taxon>Viruses</taxon>
        <taxon>Varidnaviria</taxon>
        <taxon>Bamfordvirae</taxon>
        <taxon>Nucleocytoviricota</taxon>
        <taxon>Pokkesviricetes</taxon>
        <taxon>Chitovirales</taxon>
        <taxon>Poxviridae</taxon>
    </lineage>
</organism>
<evidence type="ECO:0000256" key="1">
    <source>
        <dbReference type="ARBA" id="ARBA00022741"/>
    </source>
</evidence>
<evidence type="ECO:0000256" key="2">
    <source>
        <dbReference type="ARBA" id="ARBA00022840"/>
    </source>
</evidence>
<reference evidence="4" key="2">
    <citation type="submission" date="2024-02" db="EMBL/GenBank/DDBJ databases">
        <authorList>
            <person name="Hu B."/>
        </authorList>
    </citation>
    <scope>NUCLEOTIDE SEQUENCE</scope>
    <source>
        <strain evidence="4">1A/Uganda/UGR70/2019</strain>
    </source>
</reference>
<dbReference type="EMBL" id="PP711852">
    <property type="protein sequence ID" value="XBH23807.1"/>
    <property type="molecule type" value="Genomic_DNA"/>
</dbReference>
<dbReference type="GO" id="GO:0004672">
    <property type="term" value="F:protein kinase activity"/>
    <property type="evidence" value="ECO:0007669"/>
    <property type="project" value="InterPro"/>
</dbReference>
<dbReference type="InterPro" id="IPR000719">
    <property type="entry name" value="Prot_kinase_dom"/>
</dbReference>
<dbReference type="InterPro" id="IPR001245">
    <property type="entry name" value="Ser-Thr/Tyr_kinase_cat_dom"/>
</dbReference>
<feature type="domain" description="Protein kinase" evidence="3">
    <location>
        <begin position="20"/>
        <end position="305"/>
    </location>
</feature>
<dbReference type="InterPro" id="IPR051681">
    <property type="entry name" value="Ser/Thr_Kinases-Pseudokinases"/>
</dbReference>
<keyword evidence="4" id="KW-0418">Kinase</keyword>
<name>A0AAU7E209_9POXV</name>
<dbReference type="PROSITE" id="PS50011">
    <property type="entry name" value="PROTEIN_KINASE_DOM"/>
    <property type="match status" value="1"/>
</dbReference>
<dbReference type="InterPro" id="IPR011009">
    <property type="entry name" value="Kinase-like_dom_sf"/>
</dbReference>
<keyword evidence="2" id="KW-0067">ATP-binding</keyword>